<keyword evidence="2" id="KW-0472">Membrane</keyword>
<dbReference type="GeneID" id="36842582"/>
<organism evidence="3">
    <name type="scientific">Pandoravirus neocaledonia</name>
    <dbReference type="NCBI Taxonomy" id="2107708"/>
    <lineage>
        <taxon>Viruses</taxon>
        <taxon>Pandoravirus</taxon>
    </lineage>
</organism>
<name>A0A2U7UBN5_9VIRU</name>
<proteinExistence type="predicted"/>
<feature type="region of interest" description="Disordered" evidence="1">
    <location>
        <begin position="349"/>
        <end position="369"/>
    </location>
</feature>
<feature type="transmembrane region" description="Helical" evidence="2">
    <location>
        <begin position="74"/>
        <end position="96"/>
    </location>
</feature>
<evidence type="ECO:0000256" key="2">
    <source>
        <dbReference type="SAM" id="Phobius"/>
    </source>
</evidence>
<sequence>MAALWQQQRPWATSCSAVRYAGPAAAPFPAAAVVTPAPAVPVAATTTTTAAALVPVTTVQALERSNEVLSRQRWAAVGLVLLAAVILLVLMLWVWLKDRCTGDGDCASLCPRADVPCASRCNRGRCEQVPVSCTQPGQAWCPSRRACIDTRTEVCAAPGFMPVAPITPPPPVSPVTPPAPAPAVQHALVGQQQQQQQQAAPFPLPAAPWGAAGGIAPVATPTEPVGPDDFTTVTLVPVMMRCVWEAAYGPQTVVVNGVTYVVDAQAGTVHLVDGDGRLWECGSGGRWWHMGPLDGAGPAAMNGGDSNGDGDYTAATAGAADTVVVCWDQGADVVWTSDAYGRTWAAPRKGAQGWAPCDPTTGASSVAPPPPVPINAATARHDIARGRASVSAAAATIAPTAP</sequence>
<keyword evidence="2" id="KW-0812">Transmembrane</keyword>
<accession>A0A2U7UBN5</accession>
<dbReference type="RefSeq" id="YP_009481872.1">
    <property type="nucleotide sequence ID" value="NC_037666.1"/>
</dbReference>
<dbReference type="EMBL" id="MG011690">
    <property type="protein sequence ID" value="AVK75869.1"/>
    <property type="molecule type" value="Genomic_DNA"/>
</dbReference>
<dbReference type="KEGG" id="vg:36842582"/>
<evidence type="ECO:0000256" key="1">
    <source>
        <dbReference type="SAM" id="MobiDB-lite"/>
    </source>
</evidence>
<protein>
    <submittedName>
        <fullName evidence="3">Uncharacterized protein</fullName>
    </submittedName>
</protein>
<evidence type="ECO:0000313" key="3">
    <source>
        <dbReference type="EMBL" id="AVK75869.1"/>
    </source>
</evidence>
<keyword evidence="2" id="KW-1133">Transmembrane helix</keyword>
<dbReference type="Proteomes" id="UP000249287">
    <property type="component" value="Segment"/>
</dbReference>
<gene>
    <name evidence="3" type="ORF">pneo_cds_262</name>
</gene>
<reference evidence="3" key="1">
    <citation type="journal article" date="2018" name="Nat. Commun.">
        <title>Diversity and evolution of the emerging Pandoraviridae family.</title>
        <authorList>
            <person name="Legendre M."/>
            <person name="Fabre E."/>
            <person name="Poirot O."/>
            <person name="Jeudy S."/>
            <person name="Lartigue A."/>
            <person name="Alempic J.M."/>
            <person name="Beucher L."/>
            <person name="Philippe N."/>
            <person name="Bertaux L."/>
            <person name="Christo-Foroux E."/>
            <person name="Labadie K."/>
            <person name="Coute Y."/>
            <person name="Abergel C."/>
            <person name="Claverie J.M."/>
        </authorList>
    </citation>
    <scope>NUCLEOTIDE SEQUENCE [LARGE SCALE GENOMIC DNA]</scope>
    <source>
        <strain evidence="3">Neocaledonia</strain>
    </source>
</reference>